<dbReference type="AlphaFoldDB" id="A0AAD9YWQ4"/>
<gene>
    <name evidence="5" type="ORF">OEA41_010502</name>
</gene>
<proteinExistence type="predicted"/>
<sequence>MSSTTPHSITINITPLLKKLHKPEIHGLATAEEISAAFALIFEESRLSPIQAAAFLTLLSTTSRDKDANVIAACAARMRDVASPVDLHQLQAIMHQRAQTEGAYHGGLCDIVGTGGSSVQTYNISTTASLIASSFLLMSKHGNKAQTSVSGAADILSSIAPTPPDLLASNAKNIPAIYEESSYAFLFAPNFHPGMRFAAPLRREIGIRTIFNLLGPLAHPIEELVEARLVGVTETSLGDTFAHALAISSKTKAPGRRKAMVVCARAGLDEIACEGVTDCWMLHESKDGHIGIRQFALEPHDFGFPNYPLSAIRGGDAPKDNAVILMQMLEGKLDQDDPILQVVLMNAAAMLVVSGICEAESSHMGERDGGIVIQERGPGGGRWKEGVRRARWAVKSGAALRSLGAFTEVSNSFGGK</sequence>
<dbReference type="SUPFAM" id="SSF52418">
    <property type="entry name" value="Nucleoside phosphorylase/phosphoribosyltransferase catalytic domain"/>
    <property type="match status" value="1"/>
</dbReference>
<keyword evidence="6" id="KW-1185">Reference proteome</keyword>
<dbReference type="GO" id="GO:0000162">
    <property type="term" value="P:L-tryptophan biosynthetic process"/>
    <property type="evidence" value="ECO:0007669"/>
    <property type="project" value="InterPro"/>
</dbReference>
<evidence type="ECO:0000259" key="4">
    <source>
        <dbReference type="Pfam" id="PF02885"/>
    </source>
</evidence>
<reference evidence="5" key="1">
    <citation type="submission" date="2022-11" db="EMBL/GenBank/DDBJ databases">
        <title>Chromosomal genome sequence assembly and mating type (MAT) locus characterization of the leprose asexual lichenized fungus Lepraria neglecta (Nyl.) Erichsen.</title>
        <authorList>
            <person name="Allen J.L."/>
            <person name="Pfeffer B."/>
        </authorList>
    </citation>
    <scope>NUCLEOTIDE SEQUENCE</scope>
    <source>
        <strain evidence="5">Allen 5258</strain>
    </source>
</reference>
<evidence type="ECO:0000256" key="2">
    <source>
        <dbReference type="ARBA" id="ARBA00022679"/>
    </source>
</evidence>
<organism evidence="5 6">
    <name type="scientific">Lepraria neglecta</name>
    <dbReference type="NCBI Taxonomy" id="209136"/>
    <lineage>
        <taxon>Eukaryota</taxon>
        <taxon>Fungi</taxon>
        <taxon>Dikarya</taxon>
        <taxon>Ascomycota</taxon>
        <taxon>Pezizomycotina</taxon>
        <taxon>Lecanoromycetes</taxon>
        <taxon>OSLEUM clade</taxon>
        <taxon>Lecanoromycetidae</taxon>
        <taxon>Lecanorales</taxon>
        <taxon>Lecanorineae</taxon>
        <taxon>Stereocaulaceae</taxon>
        <taxon>Lepraria</taxon>
    </lineage>
</organism>
<dbReference type="Gene3D" id="3.40.1030.10">
    <property type="entry name" value="Nucleoside phosphorylase/phosphoribosyltransferase catalytic domain"/>
    <property type="match status" value="1"/>
</dbReference>
<dbReference type="EMBL" id="JASNWA010000011">
    <property type="protein sequence ID" value="KAK3167375.1"/>
    <property type="molecule type" value="Genomic_DNA"/>
</dbReference>
<dbReference type="PANTHER" id="PTHR43285:SF2">
    <property type="entry name" value="ANTHRANILATE PHOSPHORIBOSYLTRANSFERASE"/>
    <property type="match status" value="1"/>
</dbReference>
<dbReference type="Proteomes" id="UP001276659">
    <property type="component" value="Unassembled WGS sequence"/>
</dbReference>
<feature type="domain" description="Glycosyl transferase family 3" evidence="3">
    <location>
        <begin position="108"/>
        <end position="400"/>
    </location>
</feature>
<dbReference type="InterPro" id="IPR017459">
    <property type="entry name" value="Glycosyl_Trfase_fam3_N_dom"/>
</dbReference>
<dbReference type="InterPro" id="IPR005940">
    <property type="entry name" value="Anthranilate_Pribosyl_Tfrase"/>
</dbReference>
<dbReference type="InterPro" id="IPR000312">
    <property type="entry name" value="Glycosyl_Trfase_fam3"/>
</dbReference>
<accession>A0AAD9YWQ4</accession>
<evidence type="ECO:0000256" key="1">
    <source>
        <dbReference type="ARBA" id="ARBA00022676"/>
    </source>
</evidence>
<dbReference type="GO" id="GO:0005829">
    <property type="term" value="C:cytosol"/>
    <property type="evidence" value="ECO:0007669"/>
    <property type="project" value="TreeGrafter"/>
</dbReference>
<evidence type="ECO:0000313" key="5">
    <source>
        <dbReference type="EMBL" id="KAK3167375.1"/>
    </source>
</evidence>
<keyword evidence="1" id="KW-0328">Glycosyltransferase</keyword>
<dbReference type="GO" id="GO:0004048">
    <property type="term" value="F:anthranilate phosphoribosyltransferase activity"/>
    <property type="evidence" value="ECO:0007669"/>
    <property type="project" value="InterPro"/>
</dbReference>
<evidence type="ECO:0008006" key="7">
    <source>
        <dbReference type="Google" id="ProtNLM"/>
    </source>
</evidence>
<dbReference type="InterPro" id="IPR035902">
    <property type="entry name" value="Nuc_phospho_transferase"/>
</dbReference>
<dbReference type="Pfam" id="PF00591">
    <property type="entry name" value="Glycos_transf_3"/>
    <property type="match status" value="1"/>
</dbReference>
<dbReference type="NCBIfam" id="TIGR01245">
    <property type="entry name" value="trpD"/>
    <property type="match status" value="1"/>
</dbReference>
<dbReference type="PANTHER" id="PTHR43285">
    <property type="entry name" value="ANTHRANILATE PHOSPHORIBOSYLTRANSFERASE"/>
    <property type="match status" value="1"/>
</dbReference>
<evidence type="ECO:0000259" key="3">
    <source>
        <dbReference type="Pfam" id="PF00591"/>
    </source>
</evidence>
<evidence type="ECO:0000313" key="6">
    <source>
        <dbReference type="Proteomes" id="UP001276659"/>
    </source>
</evidence>
<dbReference type="Pfam" id="PF02885">
    <property type="entry name" value="Glycos_trans_3N"/>
    <property type="match status" value="1"/>
</dbReference>
<dbReference type="Gene3D" id="1.20.970.10">
    <property type="entry name" value="Transferase, Pyrimidine Nucleoside Phosphorylase, Chain C"/>
    <property type="match status" value="1"/>
</dbReference>
<keyword evidence="2" id="KW-0808">Transferase</keyword>
<protein>
    <recommendedName>
        <fullName evidence="7">Anthranilate phosphoribosyltransferase</fullName>
    </recommendedName>
</protein>
<feature type="domain" description="Glycosyl transferase family 3 N-terminal" evidence="4">
    <location>
        <begin position="30"/>
        <end position="81"/>
    </location>
</feature>
<name>A0AAD9YWQ4_9LECA</name>
<comment type="caution">
    <text evidence="5">The sequence shown here is derived from an EMBL/GenBank/DDBJ whole genome shotgun (WGS) entry which is preliminary data.</text>
</comment>